<dbReference type="EC" id="3.5.4.4" evidence="3"/>
<proteinExistence type="inferred from homology"/>
<evidence type="ECO:0000256" key="1">
    <source>
        <dbReference type="ARBA" id="ARBA00001947"/>
    </source>
</evidence>
<dbReference type="GO" id="GO:0046103">
    <property type="term" value="P:inosine biosynthetic process"/>
    <property type="evidence" value="ECO:0007669"/>
    <property type="project" value="TreeGrafter"/>
</dbReference>
<evidence type="ECO:0000313" key="9">
    <source>
        <dbReference type="EMBL" id="VEH69801.1"/>
    </source>
</evidence>
<evidence type="ECO:0000256" key="7">
    <source>
        <dbReference type="ARBA" id="ARBA00023080"/>
    </source>
</evidence>
<keyword evidence="5 9" id="KW-0378">Hydrolase</keyword>
<dbReference type="GO" id="GO:0043103">
    <property type="term" value="P:hypoxanthine salvage"/>
    <property type="evidence" value="ECO:0007669"/>
    <property type="project" value="TreeGrafter"/>
</dbReference>
<keyword evidence="4" id="KW-0479">Metal-binding</keyword>
<evidence type="ECO:0000256" key="4">
    <source>
        <dbReference type="ARBA" id="ARBA00022723"/>
    </source>
</evidence>
<dbReference type="PANTHER" id="PTHR11409">
    <property type="entry name" value="ADENOSINE DEAMINASE"/>
    <property type="match status" value="1"/>
</dbReference>
<dbReference type="GO" id="GO:0046872">
    <property type="term" value="F:metal ion binding"/>
    <property type="evidence" value="ECO:0007669"/>
    <property type="project" value="UniProtKB-KW"/>
</dbReference>
<name>A0A3S4TZJ4_9ACTN</name>
<dbReference type="Pfam" id="PF00962">
    <property type="entry name" value="A_deaminase"/>
    <property type="match status" value="1"/>
</dbReference>
<dbReference type="GO" id="GO:0005829">
    <property type="term" value="C:cytosol"/>
    <property type="evidence" value="ECO:0007669"/>
    <property type="project" value="TreeGrafter"/>
</dbReference>
<dbReference type="RefSeq" id="WP_061787133.1">
    <property type="nucleotide sequence ID" value="NZ_CAUVFX010000004.1"/>
</dbReference>
<dbReference type="PANTHER" id="PTHR11409:SF43">
    <property type="entry name" value="ADENOSINE DEAMINASE"/>
    <property type="match status" value="1"/>
</dbReference>
<comment type="cofactor">
    <cofactor evidence="1">
        <name>Zn(2+)</name>
        <dbReference type="ChEBI" id="CHEBI:29105"/>
    </cofactor>
</comment>
<feature type="domain" description="Adenosine deaminase" evidence="8">
    <location>
        <begin position="11"/>
        <end position="350"/>
    </location>
</feature>
<dbReference type="EMBL" id="LR134406">
    <property type="protein sequence ID" value="VEH69801.1"/>
    <property type="molecule type" value="Genomic_DNA"/>
</dbReference>
<dbReference type="FunFam" id="3.20.20.140:FF:000020">
    <property type="entry name" value="Adenosine deaminase"/>
    <property type="match status" value="1"/>
</dbReference>
<keyword evidence="6" id="KW-0862">Zinc</keyword>
<reference evidence="9 10" key="1">
    <citation type="submission" date="2018-12" db="EMBL/GenBank/DDBJ databases">
        <authorList>
            <consortium name="Pathogen Informatics"/>
        </authorList>
    </citation>
    <scope>NUCLEOTIDE SEQUENCE [LARGE SCALE GENOMIC DNA]</scope>
    <source>
        <strain evidence="9 10">NCTC12967</strain>
    </source>
</reference>
<evidence type="ECO:0000256" key="2">
    <source>
        <dbReference type="ARBA" id="ARBA00006676"/>
    </source>
</evidence>
<evidence type="ECO:0000256" key="6">
    <source>
        <dbReference type="ARBA" id="ARBA00022833"/>
    </source>
</evidence>
<dbReference type="NCBIfam" id="NF006847">
    <property type="entry name" value="PRK09358.1-2"/>
    <property type="match status" value="1"/>
</dbReference>
<dbReference type="InterPro" id="IPR001365">
    <property type="entry name" value="A_deaminase_dom"/>
</dbReference>
<keyword evidence="10" id="KW-1185">Reference proteome</keyword>
<dbReference type="GO" id="GO:0006154">
    <property type="term" value="P:adenosine catabolic process"/>
    <property type="evidence" value="ECO:0007669"/>
    <property type="project" value="TreeGrafter"/>
</dbReference>
<dbReference type="GO" id="GO:0004000">
    <property type="term" value="F:adenosine deaminase activity"/>
    <property type="evidence" value="ECO:0007669"/>
    <property type="project" value="UniProtKB-ARBA"/>
</dbReference>
<protein>
    <recommendedName>
        <fullName evidence="3">adenosine deaminase</fullName>
        <ecNumber evidence="3">3.5.4.4</ecNumber>
    </recommendedName>
</protein>
<dbReference type="InterPro" id="IPR006330">
    <property type="entry name" value="Ado/ade_deaminase"/>
</dbReference>
<dbReference type="NCBIfam" id="TIGR01430">
    <property type="entry name" value="aden_deam"/>
    <property type="match status" value="1"/>
</dbReference>
<accession>A0A3S4TZJ4</accession>
<evidence type="ECO:0000256" key="3">
    <source>
        <dbReference type="ARBA" id="ARBA00012784"/>
    </source>
</evidence>
<dbReference type="Proteomes" id="UP000273044">
    <property type="component" value="Chromosome"/>
</dbReference>
<dbReference type="GO" id="GO:0009117">
    <property type="term" value="P:nucleotide metabolic process"/>
    <property type="evidence" value="ECO:0007669"/>
    <property type="project" value="UniProtKB-KW"/>
</dbReference>
<dbReference type="AlphaFoldDB" id="A0A3S4TZJ4"/>
<keyword evidence="7" id="KW-0546">Nucleotide metabolism</keyword>
<dbReference type="InterPro" id="IPR032466">
    <property type="entry name" value="Metal_Hydrolase"/>
</dbReference>
<comment type="similarity">
    <text evidence="2">Belongs to the metallo-dependent hydrolases superfamily. Adenosine and AMP deaminases family.</text>
</comment>
<sequence>MLSPEELRALPKVALHDHLDGGLRPATVVEHCAENGHELPTTDPEKLGRWFFESADSGSLVRYLEGFAHTTAAMQTRDQLVRVAREFVLDQAADGVVYAEARWAPEQHLEKGLTPEAAVEAVRDGLAEGMAQAEAAGRAIVATQIVTAMRHVDEPTTDIAELALAYRDDSVVGYDIAGAEMGFRPTRFQASFDLLRRNNAHFTIHAGEADGPKSMWEAVQLCGAQRIGHGVRVCEDIEDFWGDRPRLGRFAAFVRDQQIPLEVCPTSNLQTGVAKSLDRHPVGRLAELGFNVTIHCDNRLMSGTSLSEEFAKLSETFGWGFAEVEAVTVAAMRAAFLHHDEREALVEGLIRPAFHAARHEARA</sequence>
<evidence type="ECO:0000256" key="5">
    <source>
        <dbReference type="ARBA" id="ARBA00022801"/>
    </source>
</evidence>
<dbReference type="GeneID" id="64406559"/>
<evidence type="ECO:0000259" key="8">
    <source>
        <dbReference type="Pfam" id="PF00962"/>
    </source>
</evidence>
<evidence type="ECO:0000313" key="10">
    <source>
        <dbReference type="Proteomes" id="UP000273044"/>
    </source>
</evidence>
<dbReference type="Gene3D" id="3.20.20.140">
    <property type="entry name" value="Metal-dependent hydrolases"/>
    <property type="match status" value="1"/>
</dbReference>
<gene>
    <name evidence="9" type="ORF">NCTC12967_01079</name>
</gene>
<dbReference type="SUPFAM" id="SSF51556">
    <property type="entry name" value="Metallo-dependent hydrolases"/>
    <property type="match status" value="1"/>
</dbReference>
<organism evidence="9 10">
    <name type="scientific">Arachnia propionica</name>
    <dbReference type="NCBI Taxonomy" id="1750"/>
    <lineage>
        <taxon>Bacteria</taxon>
        <taxon>Bacillati</taxon>
        <taxon>Actinomycetota</taxon>
        <taxon>Actinomycetes</taxon>
        <taxon>Propionibacteriales</taxon>
        <taxon>Propionibacteriaceae</taxon>
        <taxon>Arachnia</taxon>
    </lineage>
</organism>